<keyword evidence="1" id="KW-0472">Membrane</keyword>
<organism evidence="2 3">
    <name type="scientific">Paramecium sonneborni</name>
    <dbReference type="NCBI Taxonomy" id="65129"/>
    <lineage>
        <taxon>Eukaryota</taxon>
        <taxon>Sar</taxon>
        <taxon>Alveolata</taxon>
        <taxon>Ciliophora</taxon>
        <taxon>Intramacronucleata</taxon>
        <taxon>Oligohymenophorea</taxon>
        <taxon>Peniculida</taxon>
        <taxon>Parameciidae</taxon>
        <taxon>Paramecium</taxon>
    </lineage>
</organism>
<name>A0A8S1M2N6_9CILI</name>
<proteinExistence type="predicted"/>
<dbReference type="AlphaFoldDB" id="A0A8S1M2N6"/>
<dbReference type="Proteomes" id="UP000692954">
    <property type="component" value="Unassembled WGS sequence"/>
</dbReference>
<evidence type="ECO:0000313" key="2">
    <source>
        <dbReference type="EMBL" id="CAD8072053.1"/>
    </source>
</evidence>
<sequence length="232" mass="27863">MRWRKIKNYENRIQEMKQKEMIMNVLNQLLFSEILLLNKIKLLTRIQSHNKLSQIKYQKNLLNNLRKLWFLLILINLKITFNRYFILNLNLQINRIKSNQQINLFKQIKKITIQNQFQSQYIANSLKVVKQCFYEYNSFNQLFQLDDKDSIKILAKGLNEKVFASNGEDKVIKIWEKYFLETERAFQIVLKFDLEQQVSQVQCLTVCEGIQISKQKTLNLIQLDLLKQLALI</sequence>
<comment type="caution">
    <text evidence="2">The sequence shown here is derived from an EMBL/GenBank/DDBJ whole genome shotgun (WGS) entry which is preliminary data.</text>
</comment>
<keyword evidence="3" id="KW-1185">Reference proteome</keyword>
<feature type="transmembrane region" description="Helical" evidence="1">
    <location>
        <begin position="68"/>
        <end position="87"/>
    </location>
</feature>
<evidence type="ECO:0000256" key="1">
    <source>
        <dbReference type="SAM" id="Phobius"/>
    </source>
</evidence>
<protein>
    <recommendedName>
        <fullName evidence="4">Transmembrane protein</fullName>
    </recommendedName>
</protein>
<keyword evidence="1" id="KW-1133">Transmembrane helix</keyword>
<evidence type="ECO:0000313" key="3">
    <source>
        <dbReference type="Proteomes" id="UP000692954"/>
    </source>
</evidence>
<dbReference type="EMBL" id="CAJJDN010000028">
    <property type="protein sequence ID" value="CAD8072053.1"/>
    <property type="molecule type" value="Genomic_DNA"/>
</dbReference>
<accession>A0A8S1M2N6</accession>
<reference evidence="2" key="1">
    <citation type="submission" date="2021-01" db="EMBL/GenBank/DDBJ databases">
        <authorList>
            <consortium name="Genoscope - CEA"/>
            <person name="William W."/>
        </authorList>
    </citation>
    <scope>NUCLEOTIDE SEQUENCE</scope>
</reference>
<evidence type="ECO:0008006" key="4">
    <source>
        <dbReference type="Google" id="ProtNLM"/>
    </source>
</evidence>
<keyword evidence="1" id="KW-0812">Transmembrane</keyword>
<gene>
    <name evidence="2" type="ORF">PSON_ATCC_30995.1.T0280398</name>
</gene>